<comment type="similarity">
    <text evidence="4">Belongs to the GcvP family. N-terminal subunit subfamily.</text>
</comment>
<dbReference type="AlphaFoldDB" id="A0A8J6LIN5"/>
<dbReference type="GO" id="GO:0004375">
    <property type="term" value="F:glycine dehydrogenase (decarboxylating) activity"/>
    <property type="evidence" value="ECO:0007669"/>
    <property type="project" value="UniProtKB-EC"/>
</dbReference>
<dbReference type="PIRSF" id="PIRSF006815">
    <property type="entry name" value="GcvPA"/>
    <property type="match status" value="1"/>
</dbReference>
<dbReference type="Proteomes" id="UP000657177">
    <property type="component" value="Unassembled WGS sequence"/>
</dbReference>
<gene>
    <name evidence="4 6" type="primary">gcvPA</name>
    <name evidence="6" type="ORF">G5B42_06720</name>
</gene>
<dbReference type="EMBL" id="JAAKDE010000012">
    <property type="protein sequence ID" value="MBA2133235.1"/>
    <property type="molecule type" value="Genomic_DNA"/>
</dbReference>
<dbReference type="InterPro" id="IPR015422">
    <property type="entry name" value="PyrdxlP-dep_Trfase_small"/>
</dbReference>
<name>A0A8J6LIN5_9FIRM</name>
<dbReference type="InterPro" id="IPR015421">
    <property type="entry name" value="PyrdxlP-dep_Trfase_major"/>
</dbReference>
<dbReference type="InterPro" id="IPR015424">
    <property type="entry name" value="PyrdxlP-dep_Trfase"/>
</dbReference>
<dbReference type="Gene3D" id="3.40.640.10">
    <property type="entry name" value="Type I PLP-dependent aspartate aminotransferase-like (Major domain)"/>
    <property type="match status" value="1"/>
</dbReference>
<dbReference type="GO" id="GO:0019464">
    <property type="term" value="P:glycine decarboxylation via glycine cleavage system"/>
    <property type="evidence" value="ECO:0007669"/>
    <property type="project" value="UniProtKB-UniRule"/>
</dbReference>
<dbReference type="GO" id="GO:0009116">
    <property type="term" value="P:nucleoside metabolic process"/>
    <property type="evidence" value="ECO:0007669"/>
    <property type="project" value="InterPro"/>
</dbReference>
<dbReference type="InterPro" id="IPR023010">
    <property type="entry name" value="GcvPA"/>
</dbReference>
<dbReference type="EC" id="1.4.4.2" evidence="4"/>
<dbReference type="SUPFAM" id="SSF53383">
    <property type="entry name" value="PLP-dependent transferases"/>
    <property type="match status" value="1"/>
</dbReference>
<dbReference type="PANTHER" id="PTHR42806">
    <property type="entry name" value="GLYCINE CLEAVAGE SYSTEM P-PROTEIN"/>
    <property type="match status" value="1"/>
</dbReference>
<evidence type="ECO:0000256" key="1">
    <source>
        <dbReference type="ARBA" id="ARBA00003788"/>
    </source>
</evidence>
<keyword evidence="2 4" id="KW-0560">Oxidoreductase</keyword>
<evidence type="ECO:0000256" key="2">
    <source>
        <dbReference type="ARBA" id="ARBA00023002"/>
    </source>
</evidence>
<evidence type="ECO:0000313" key="6">
    <source>
        <dbReference type="EMBL" id="MBA2133235.1"/>
    </source>
</evidence>
<organism evidence="6 7">
    <name type="scientific">Capillibacterium thermochitinicola</name>
    <dbReference type="NCBI Taxonomy" id="2699427"/>
    <lineage>
        <taxon>Bacteria</taxon>
        <taxon>Bacillati</taxon>
        <taxon>Bacillota</taxon>
        <taxon>Capillibacterium</taxon>
    </lineage>
</organism>
<evidence type="ECO:0000256" key="4">
    <source>
        <dbReference type="HAMAP-Rule" id="MF_00712"/>
    </source>
</evidence>
<evidence type="ECO:0000256" key="3">
    <source>
        <dbReference type="ARBA" id="ARBA00049026"/>
    </source>
</evidence>
<comment type="caution">
    <text evidence="6">The sequence shown here is derived from an EMBL/GenBank/DDBJ whole genome shotgun (WGS) entry which is preliminary data.</text>
</comment>
<accession>A0A8J6LIN5</accession>
<comment type="subunit">
    <text evidence="4">The glycine cleavage system is composed of four proteins: P, T, L and H. In this organism, the P 'protein' is a heterodimer of two subunits.</text>
</comment>
<sequence>MGHPYLPLTDQERRQMAKVIGIQDESELFATIPVTIRAKAAFDLSARNEWEVKRLFTRWAAENTPVSQLISFLGAGAYEHAIPSALPFLVNRSEFLTAYTPYQPEFSQGLLQAFFEYQSLVADLTGMDVANASMYDGPTALAEAVLLAHNVSNRKEFIVLSGLNPEAQQVLRTYTAHLPVKMHFMAPQEQEPEVKSQLATLLSDQTAAVVLQYPDFFGRLRLTRDLLSLIKESGALSIVYLNDPICLGLLEPPGTMGADLVVGEAQSFGLPLSFGGPYLGFFAAKKDFLRNMPGRLVGKTTDLDGKEGFVLTLQTREQHIRREKATSNICTNQALCAITATIYLSLLGPTGLKEVALSTVRNSHYLYSQLTRIPAVQGLSLEPFFHEFVIGLPTTDESFIPKMKEKGFLPGYRLPSGQPFSTNAYLLYTSELRTKAEMDRFCEEIERCVQ</sequence>
<keyword evidence="7" id="KW-1185">Reference proteome</keyword>
<proteinExistence type="inferred from homology"/>
<dbReference type="InterPro" id="IPR020581">
    <property type="entry name" value="GDC_P"/>
</dbReference>
<evidence type="ECO:0000259" key="5">
    <source>
        <dbReference type="Pfam" id="PF02347"/>
    </source>
</evidence>
<dbReference type="PANTHER" id="PTHR42806:SF1">
    <property type="entry name" value="GLYCINE DEHYDROGENASE (DECARBOXYLATING)"/>
    <property type="match status" value="1"/>
</dbReference>
<feature type="domain" description="Glycine cleavage system P-protein N-terminal" evidence="5">
    <location>
        <begin position="5"/>
        <end position="393"/>
    </location>
</feature>
<dbReference type="RefSeq" id="WP_181339680.1">
    <property type="nucleotide sequence ID" value="NZ_JAAKDE010000012.1"/>
</dbReference>
<dbReference type="HAMAP" id="MF_00712">
    <property type="entry name" value="GcvPA"/>
    <property type="match status" value="1"/>
</dbReference>
<dbReference type="InterPro" id="IPR049315">
    <property type="entry name" value="GDC-P_N"/>
</dbReference>
<comment type="function">
    <text evidence="1 4">The glycine cleavage system catalyzes the degradation of glycine. The P protein binds the alpha-amino group of glycine through its pyridoxal phosphate cofactor; CO(2) is released and the remaining methylamine moiety is then transferred to the lipoamide cofactor of the H protein.</text>
</comment>
<evidence type="ECO:0000313" key="7">
    <source>
        <dbReference type="Proteomes" id="UP000657177"/>
    </source>
</evidence>
<comment type="catalytic activity">
    <reaction evidence="3 4">
        <text>N(6)-[(R)-lipoyl]-L-lysyl-[glycine-cleavage complex H protein] + glycine + H(+) = N(6)-[(R)-S(8)-aminomethyldihydrolipoyl]-L-lysyl-[glycine-cleavage complex H protein] + CO2</text>
        <dbReference type="Rhea" id="RHEA:24304"/>
        <dbReference type="Rhea" id="RHEA-COMP:10494"/>
        <dbReference type="Rhea" id="RHEA-COMP:10495"/>
        <dbReference type="ChEBI" id="CHEBI:15378"/>
        <dbReference type="ChEBI" id="CHEBI:16526"/>
        <dbReference type="ChEBI" id="CHEBI:57305"/>
        <dbReference type="ChEBI" id="CHEBI:83099"/>
        <dbReference type="ChEBI" id="CHEBI:83143"/>
        <dbReference type="EC" id="1.4.4.2"/>
    </reaction>
</comment>
<dbReference type="Pfam" id="PF02347">
    <property type="entry name" value="GDC-P"/>
    <property type="match status" value="1"/>
</dbReference>
<protein>
    <recommendedName>
        <fullName evidence="4">Probable glycine dehydrogenase (decarboxylating) subunit 1</fullName>
        <ecNumber evidence="4">1.4.4.2</ecNumber>
    </recommendedName>
    <alternativeName>
        <fullName evidence="4">Glycine cleavage system P-protein subunit 1</fullName>
    </alternativeName>
    <alternativeName>
        <fullName evidence="4">Glycine decarboxylase subunit 1</fullName>
    </alternativeName>
    <alternativeName>
        <fullName evidence="4">Glycine dehydrogenase (aminomethyl-transferring) subunit 1</fullName>
    </alternativeName>
</protein>
<dbReference type="Gene3D" id="3.90.1150.10">
    <property type="entry name" value="Aspartate Aminotransferase, domain 1"/>
    <property type="match status" value="1"/>
</dbReference>
<reference evidence="6" key="1">
    <citation type="submission" date="2020-06" db="EMBL/GenBank/DDBJ databases">
        <title>Novel chitinolytic bacterium.</title>
        <authorList>
            <person name="Ungkulpasvich U."/>
            <person name="Kosugi A."/>
            <person name="Uke A."/>
        </authorList>
    </citation>
    <scope>NUCLEOTIDE SEQUENCE</scope>
    <source>
        <strain evidence="6">UUS1-1</strain>
    </source>
</reference>
<dbReference type="NCBIfam" id="NF001696">
    <property type="entry name" value="PRK00451.1"/>
    <property type="match status" value="1"/>
</dbReference>
<dbReference type="CDD" id="cd00613">
    <property type="entry name" value="GDC-P"/>
    <property type="match status" value="1"/>
</dbReference>